<protein>
    <submittedName>
        <fullName evidence="1">Uncharacterized protein</fullName>
    </submittedName>
</protein>
<proteinExistence type="predicted"/>
<evidence type="ECO:0000313" key="1">
    <source>
        <dbReference type="EMBL" id="CEK50446.1"/>
    </source>
</evidence>
<sequence length="53" mass="6028">VSDMHLDDAQNRRDDIIISILAIAIDENNQTNTSGIRTNEKIVEFEKIDIKNS</sequence>
<reference evidence="1" key="1">
    <citation type="submission" date="2014-12" db="EMBL/GenBank/DDBJ databases">
        <title>Insight into the proteome of Arion vulgaris.</title>
        <authorList>
            <person name="Aradska J."/>
            <person name="Bulat T."/>
            <person name="Smidak R."/>
            <person name="Sarate P."/>
            <person name="Gangsoo J."/>
            <person name="Sialana F."/>
            <person name="Bilban M."/>
            <person name="Lubec G."/>
        </authorList>
    </citation>
    <scope>NUCLEOTIDE SEQUENCE</scope>
    <source>
        <tissue evidence="1">Skin</tissue>
    </source>
</reference>
<accession>A0A0B6Y3Q9</accession>
<dbReference type="AlphaFoldDB" id="A0A0B6Y3Q9"/>
<dbReference type="EMBL" id="HACG01003581">
    <property type="protein sequence ID" value="CEK50446.1"/>
    <property type="molecule type" value="Transcribed_RNA"/>
</dbReference>
<gene>
    <name evidence="1" type="primary">ORF10787</name>
</gene>
<name>A0A0B6Y3Q9_9EUPU</name>
<organism evidence="1">
    <name type="scientific">Arion vulgaris</name>
    <dbReference type="NCBI Taxonomy" id="1028688"/>
    <lineage>
        <taxon>Eukaryota</taxon>
        <taxon>Metazoa</taxon>
        <taxon>Spiralia</taxon>
        <taxon>Lophotrochozoa</taxon>
        <taxon>Mollusca</taxon>
        <taxon>Gastropoda</taxon>
        <taxon>Heterobranchia</taxon>
        <taxon>Euthyneura</taxon>
        <taxon>Panpulmonata</taxon>
        <taxon>Eupulmonata</taxon>
        <taxon>Stylommatophora</taxon>
        <taxon>Helicina</taxon>
        <taxon>Arionoidea</taxon>
        <taxon>Arionidae</taxon>
        <taxon>Arion</taxon>
    </lineage>
</organism>
<feature type="non-terminal residue" evidence="1">
    <location>
        <position position="1"/>
    </location>
</feature>